<evidence type="ECO:0008006" key="8">
    <source>
        <dbReference type="Google" id="ProtNLM"/>
    </source>
</evidence>
<feature type="transmembrane region" description="Helical" evidence="5">
    <location>
        <begin position="156"/>
        <end position="177"/>
    </location>
</feature>
<dbReference type="InterPro" id="IPR049680">
    <property type="entry name" value="FLVCR1-2_SLC49-like"/>
</dbReference>
<evidence type="ECO:0000256" key="3">
    <source>
        <dbReference type="ARBA" id="ARBA00022989"/>
    </source>
</evidence>
<dbReference type="SUPFAM" id="SSF103473">
    <property type="entry name" value="MFS general substrate transporter"/>
    <property type="match status" value="1"/>
</dbReference>
<sequence>MQDMLHPIGLSDNLIGYLGLAVSVSSLCGGMIIGPISDQWFRRKLKKLLIILFFAAITSFAITFITIPSPWWTYGEPIEKLQGDGQRDSRFGIVLVCVVLIGFFSGGIVPVFFEIVAELSYPVSEGTSGMCLVFVNNIASLMIIGIGSWLNTKYETIVSLCILVVCLLVSISVKEVYKRDS</sequence>
<gene>
    <name evidence="6" type="ORF">RFI_18691</name>
</gene>
<protein>
    <recommendedName>
        <fullName evidence="8">Major facilitator superfamily (MFS) profile domain-containing protein</fullName>
    </recommendedName>
</protein>
<reference evidence="6 7" key="1">
    <citation type="journal article" date="2013" name="Curr. Biol.">
        <title>The Genome of the Foraminiferan Reticulomyxa filosa.</title>
        <authorList>
            <person name="Glockner G."/>
            <person name="Hulsmann N."/>
            <person name="Schleicher M."/>
            <person name="Noegel A.A."/>
            <person name="Eichinger L."/>
            <person name="Gallinger C."/>
            <person name="Pawlowski J."/>
            <person name="Sierra R."/>
            <person name="Euteneuer U."/>
            <person name="Pillet L."/>
            <person name="Moustafa A."/>
            <person name="Platzer M."/>
            <person name="Groth M."/>
            <person name="Szafranski K."/>
            <person name="Schliwa M."/>
        </authorList>
    </citation>
    <scope>NUCLEOTIDE SEQUENCE [LARGE SCALE GENOMIC DNA]</scope>
</reference>
<keyword evidence="2 5" id="KW-0812">Transmembrane</keyword>
<dbReference type="EMBL" id="ASPP01014718">
    <property type="protein sequence ID" value="ETO18574.1"/>
    <property type="molecule type" value="Genomic_DNA"/>
</dbReference>
<proteinExistence type="predicted"/>
<keyword evidence="7" id="KW-1185">Reference proteome</keyword>
<dbReference type="AlphaFoldDB" id="X6MXM2"/>
<name>X6MXM2_RETFI</name>
<feature type="transmembrane region" description="Helical" evidence="5">
    <location>
        <begin position="14"/>
        <end position="36"/>
    </location>
</feature>
<feature type="transmembrane region" description="Helical" evidence="5">
    <location>
        <begin position="129"/>
        <end position="150"/>
    </location>
</feature>
<evidence type="ECO:0000256" key="2">
    <source>
        <dbReference type="ARBA" id="ARBA00022692"/>
    </source>
</evidence>
<dbReference type="PANTHER" id="PTHR10924">
    <property type="entry name" value="MAJOR FACILITATOR SUPERFAMILY PROTEIN-RELATED"/>
    <property type="match status" value="1"/>
</dbReference>
<dbReference type="Gene3D" id="1.20.1250.20">
    <property type="entry name" value="MFS general substrate transporter like domains"/>
    <property type="match status" value="1"/>
</dbReference>
<evidence type="ECO:0000256" key="1">
    <source>
        <dbReference type="ARBA" id="ARBA00004141"/>
    </source>
</evidence>
<dbReference type="PANTHER" id="PTHR10924:SF6">
    <property type="entry name" value="SOLUTE CARRIER FAMILY 49 MEMBER A3"/>
    <property type="match status" value="1"/>
</dbReference>
<evidence type="ECO:0000256" key="4">
    <source>
        <dbReference type="ARBA" id="ARBA00023136"/>
    </source>
</evidence>
<accession>X6MXM2</accession>
<dbReference type="Proteomes" id="UP000023152">
    <property type="component" value="Unassembled WGS sequence"/>
</dbReference>
<evidence type="ECO:0000256" key="5">
    <source>
        <dbReference type="SAM" id="Phobius"/>
    </source>
</evidence>
<evidence type="ECO:0000313" key="7">
    <source>
        <dbReference type="Proteomes" id="UP000023152"/>
    </source>
</evidence>
<keyword evidence="3 5" id="KW-1133">Transmembrane helix</keyword>
<feature type="transmembrane region" description="Helical" evidence="5">
    <location>
        <begin position="91"/>
        <end position="117"/>
    </location>
</feature>
<dbReference type="InterPro" id="IPR036259">
    <property type="entry name" value="MFS_trans_sf"/>
</dbReference>
<evidence type="ECO:0000313" key="6">
    <source>
        <dbReference type="EMBL" id="ETO18574.1"/>
    </source>
</evidence>
<comment type="caution">
    <text evidence="6">The sequence shown here is derived from an EMBL/GenBank/DDBJ whole genome shotgun (WGS) entry which is preliminary data.</text>
</comment>
<organism evidence="6 7">
    <name type="scientific">Reticulomyxa filosa</name>
    <dbReference type="NCBI Taxonomy" id="46433"/>
    <lineage>
        <taxon>Eukaryota</taxon>
        <taxon>Sar</taxon>
        <taxon>Rhizaria</taxon>
        <taxon>Retaria</taxon>
        <taxon>Foraminifera</taxon>
        <taxon>Monothalamids</taxon>
        <taxon>Reticulomyxidae</taxon>
        <taxon>Reticulomyxa</taxon>
    </lineage>
</organism>
<comment type="subcellular location">
    <subcellularLocation>
        <location evidence="1">Membrane</location>
        <topology evidence="1">Multi-pass membrane protein</topology>
    </subcellularLocation>
</comment>
<dbReference type="OrthoDB" id="422206at2759"/>
<feature type="transmembrane region" description="Helical" evidence="5">
    <location>
        <begin position="48"/>
        <end position="71"/>
    </location>
</feature>
<dbReference type="GO" id="GO:0016020">
    <property type="term" value="C:membrane"/>
    <property type="evidence" value="ECO:0007669"/>
    <property type="project" value="UniProtKB-SubCell"/>
</dbReference>
<keyword evidence="4 5" id="KW-0472">Membrane</keyword>